<dbReference type="Proteomes" id="UP000263956">
    <property type="component" value="Segment"/>
</dbReference>
<dbReference type="EMBL" id="MH651166">
    <property type="protein sequence ID" value="AXQ62759.1"/>
    <property type="molecule type" value="Genomic_DNA"/>
</dbReference>
<feature type="compositionally biased region" description="Pro residues" evidence="1">
    <location>
        <begin position="196"/>
        <end position="206"/>
    </location>
</feature>
<proteinExistence type="predicted"/>
<name>A0A385DW15_9CAUD</name>
<organism evidence="2 3">
    <name type="scientific">Gordonia phage Angelicage</name>
    <dbReference type="NCBI Taxonomy" id="2301695"/>
    <lineage>
        <taxon>Viruses</taxon>
        <taxon>Duplodnaviria</taxon>
        <taxon>Heunggongvirae</taxon>
        <taxon>Uroviricota</taxon>
        <taxon>Caudoviricetes</taxon>
        <taxon>Stackebrandtviridae</taxon>
        <taxon>Schenleyvirinae</taxon>
        <taxon>Vividuovirus</taxon>
        <taxon>Vividuovirus angelicage</taxon>
    </lineage>
</organism>
<reference evidence="2 3" key="1">
    <citation type="submission" date="2018-07" db="EMBL/GenBank/DDBJ databases">
        <authorList>
            <person name="Ambarian M."/>
            <person name="Chen H."/>
            <person name="Alkhars H."/>
            <person name="Bruner M."/>
            <person name="Warner M.H."/>
            <person name="Garlena R.A."/>
            <person name="Russell D.A."/>
            <person name="Pope W.H."/>
            <person name="Jacobs-Sera D."/>
            <person name="Hatfull G.F."/>
        </authorList>
    </citation>
    <scope>NUCLEOTIDE SEQUENCE [LARGE SCALE GENOMIC DNA]</scope>
</reference>
<sequence>MPKATGKDHARINLDLWGDDDWLDLTPAAQHLYFVLWTSPGLSYCGSGEWKPSRIAQRAAGWTEQQLLRAAAELSRELFLLVDVDTEEFLLRSWVKHDGLWKQPNMAVSMTNARADMASRTLRGVVVHEVQKIRDRHPESKSWDREQVVSLLEQKAVDPATIPPFDPTPDPSVNPYADPSVNPPVNPKPGGRVNPPVYPPSTPAPAPATTYISPAPHARAGARGDDPDTDPPTAGALALVPALPDRRPDGQRIPKRTRNQMLAELNATARSVDAARIASAFEASLGGRLDRATLVEIGRVCDGLLRDGIPPAQIAAGITAWHDSDRLYPSQIPRFVAKAARTSRPATGKPTAAAVEAHDVAAQLIEELGL</sequence>
<keyword evidence="3" id="KW-1185">Reference proteome</keyword>
<feature type="region of interest" description="Disordered" evidence="1">
    <location>
        <begin position="157"/>
        <end position="236"/>
    </location>
</feature>
<protein>
    <recommendedName>
        <fullName evidence="4">Helix-turn-helix DNA binding domain protein</fullName>
    </recommendedName>
</protein>
<feature type="compositionally biased region" description="Pro residues" evidence="1">
    <location>
        <begin position="161"/>
        <end position="172"/>
    </location>
</feature>
<dbReference type="GeneID" id="65115573"/>
<evidence type="ECO:0000313" key="3">
    <source>
        <dbReference type="Proteomes" id="UP000263956"/>
    </source>
</evidence>
<evidence type="ECO:0008006" key="4">
    <source>
        <dbReference type="Google" id="ProtNLM"/>
    </source>
</evidence>
<feature type="compositionally biased region" description="Low complexity" evidence="1">
    <location>
        <begin position="207"/>
        <end position="221"/>
    </location>
</feature>
<gene>
    <name evidence="2" type="primary">53</name>
    <name evidence="2" type="ORF">SEA_ANGELICAGE_53</name>
</gene>
<dbReference type="RefSeq" id="YP_010097946.1">
    <property type="nucleotide sequence ID" value="NC_055762.1"/>
</dbReference>
<accession>A0A385DW15</accession>
<dbReference type="KEGG" id="vg:65115573"/>
<evidence type="ECO:0000313" key="2">
    <source>
        <dbReference type="EMBL" id="AXQ62759.1"/>
    </source>
</evidence>
<evidence type="ECO:0000256" key="1">
    <source>
        <dbReference type="SAM" id="MobiDB-lite"/>
    </source>
</evidence>